<keyword evidence="5 7" id="KW-0456">Lyase</keyword>
<dbReference type="HAMAP" id="MF_02065">
    <property type="entry name" value="MltG"/>
    <property type="match status" value="1"/>
</dbReference>
<dbReference type="GO" id="GO:0005886">
    <property type="term" value="C:plasma membrane"/>
    <property type="evidence" value="ECO:0007669"/>
    <property type="project" value="UniProtKB-UniRule"/>
</dbReference>
<dbReference type="OrthoDB" id="9814591at2"/>
<comment type="function">
    <text evidence="7">Functions as a peptidoglycan terminase that cleaves nascent peptidoglycan strands endolytically to terminate their elongation.</text>
</comment>
<feature type="site" description="Important for catalytic activity" evidence="7">
    <location>
        <position position="225"/>
    </location>
</feature>
<evidence type="ECO:0000313" key="9">
    <source>
        <dbReference type="Proteomes" id="UP000434052"/>
    </source>
</evidence>
<dbReference type="GO" id="GO:0071555">
    <property type="term" value="P:cell wall organization"/>
    <property type="evidence" value="ECO:0007669"/>
    <property type="project" value="UniProtKB-KW"/>
</dbReference>
<evidence type="ECO:0000256" key="6">
    <source>
        <dbReference type="ARBA" id="ARBA00023316"/>
    </source>
</evidence>
<evidence type="ECO:0000256" key="3">
    <source>
        <dbReference type="ARBA" id="ARBA00022989"/>
    </source>
</evidence>
<dbReference type="EMBL" id="QMIF01000019">
    <property type="protein sequence ID" value="TVM30828.1"/>
    <property type="molecule type" value="Genomic_DNA"/>
</dbReference>
<dbReference type="CDD" id="cd08010">
    <property type="entry name" value="MltG_like"/>
    <property type="match status" value="1"/>
</dbReference>
<evidence type="ECO:0000256" key="5">
    <source>
        <dbReference type="ARBA" id="ARBA00023239"/>
    </source>
</evidence>
<comment type="catalytic activity">
    <reaction evidence="7">
        <text>a peptidoglycan chain = a peptidoglycan chain with N-acetyl-1,6-anhydromuramyl-[peptide] at the reducing end + a peptidoglycan chain with N-acetylglucosamine at the non-reducing end.</text>
        <dbReference type="EC" id="4.2.2.29"/>
    </reaction>
</comment>
<evidence type="ECO:0000256" key="2">
    <source>
        <dbReference type="ARBA" id="ARBA00022692"/>
    </source>
</evidence>
<keyword evidence="1 7" id="KW-1003">Cell membrane</keyword>
<dbReference type="EC" id="4.2.2.29" evidence="7"/>
<dbReference type="GO" id="GO:0008932">
    <property type="term" value="F:lytic endotransglycosylase activity"/>
    <property type="evidence" value="ECO:0007669"/>
    <property type="project" value="UniProtKB-UniRule"/>
</dbReference>
<accession>A0A6P1ZF39</accession>
<dbReference type="GO" id="GO:0009252">
    <property type="term" value="P:peptidoglycan biosynthetic process"/>
    <property type="evidence" value="ECO:0007669"/>
    <property type="project" value="UniProtKB-UniRule"/>
</dbReference>
<evidence type="ECO:0000256" key="1">
    <source>
        <dbReference type="ARBA" id="ARBA00022475"/>
    </source>
</evidence>
<evidence type="ECO:0000256" key="7">
    <source>
        <dbReference type="HAMAP-Rule" id="MF_02065"/>
    </source>
</evidence>
<name>A0A6P1ZF39_9BACT</name>
<evidence type="ECO:0000256" key="4">
    <source>
        <dbReference type="ARBA" id="ARBA00023136"/>
    </source>
</evidence>
<dbReference type="InterPro" id="IPR003770">
    <property type="entry name" value="MLTG-like"/>
</dbReference>
<keyword evidence="6 7" id="KW-0961">Cell wall biogenesis/degradation</keyword>
<reference evidence="8 9" key="1">
    <citation type="submission" date="2018-06" db="EMBL/GenBank/DDBJ databases">
        <title>Complete genome of Desulfovibrio marinus P48SEP.</title>
        <authorList>
            <person name="Crispim J.S."/>
            <person name="Vidigal P.M.P."/>
            <person name="Silva L.C.F."/>
            <person name="Araujo L.C."/>
            <person name="Laguardia C.N."/>
            <person name="Dias R.S."/>
            <person name="Sousa M.P."/>
            <person name="Paula S.O."/>
            <person name="Silva C."/>
        </authorList>
    </citation>
    <scope>NUCLEOTIDE SEQUENCE [LARGE SCALE GENOMIC DNA]</scope>
    <source>
        <strain evidence="8 9">P48SEP</strain>
    </source>
</reference>
<gene>
    <name evidence="7 8" type="primary">mltG</name>
    <name evidence="8" type="ORF">DQK91_19825</name>
</gene>
<dbReference type="PANTHER" id="PTHR30518">
    <property type="entry name" value="ENDOLYTIC MUREIN TRANSGLYCOSYLASE"/>
    <property type="match status" value="1"/>
</dbReference>
<dbReference type="Proteomes" id="UP000434052">
    <property type="component" value="Unassembled WGS sequence"/>
</dbReference>
<protein>
    <recommendedName>
        <fullName evidence="7">Endolytic murein transglycosylase</fullName>
        <ecNumber evidence="7">4.2.2.29</ecNumber>
    </recommendedName>
    <alternativeName>
        <fullName evidence="7">Peptidoglycan lytic transglycosylase</fullName>
    </alternativeName>
    <alternativeName>
        <fullName evidence="7">Peptidoglycan polymerization terminase</fullName>
    </alternativeName>
</protein>
<dbReference type="AlphaFoldDB" id="A0A6P1ZF39"/>
<keyword evidence="2 7" id="KW-0812">Transmembrane</keyword>
<proteinExistence type="inferred from homology"/>
<dbReference type="NCBIfam" id="TIGR00247">
    <property type="entry name" value="endolytic transglycosylase MltG"/>
    <property type="match status" value="1"/>
</dbReference>
<keyword evidence="3 7" id="KW-1133">Transmembrane helix</keyword>
<evidence type="ECO:0000313" key="8">
    <source>
        <dbReference type="EMBL" id="TVM30828.1"/>
    </source>
</evidence>
<sequence length="342" mass="38082">MNNPMRKLILALVAICFLAVVAISGFVLYQAHHFLNTPPELPGRDVTVTIEQGATFDAVATMLAEKGLVTNAHYFALLGKWKEAAASIQAGEFEMNTSWKPSKILDTLLHGKPILYKLSIPEGLTWWQTAQTIQDAGYANATKIDELVHDPDLLAQYNIPFDSAEGFLFPDTYLLTRKQTEDPRFIVELLLKTFWKNADKVWPGGTPDADTLKRIVILASVVEKETGAPEERGTIAGVYDTRLKRNMLLQADPTVIYGLGKEFDGNLTRKHLDDPKNPYNTYRHAGLPPGPICSPGLDALMAAAHPEAHDYLFFVAKGNGTHQFSKTLRQHINAVRKYQLKK</sequence>
<dbReference type="Gene3D" id="3.30.1490.480">
    <property type="entry name" value="Endolytic murein transglycosylase"/>
    <property type="match status" value="1"/>
</dbReference>
<comment type="similarity">
    <text evidence="7">Belongs to the transglycosylase MltG family.</text>
</comment>
<dbReference type="Gene3D" id="3.30.160.60">
    <property type="entry name" value="Classic Zinc Finger"/>
    <property type="match status" value="1"/>
</dbReference>
<comment type="caution">
    <text evidence="8">The sequence shown here is derived from an EMBL/GenBank/DDBJ whole genome shotgun (WGS) entry which is preliminary data.</text>
</comment>
<dbReference type="Pfam" id="PF02618">
    <property type="entry name" value="YceG"/>
    <property type="match status" value="1"/>
</dbReference>
<dbReference type="PANTHER" id="PTHR30518:SF2">
    <property type="entry name" value="ENDOLYTIC MUREIN TRANSGLYCOSYLASE"/>
    <property type="match status" value="1"/>
</dbReference>
<keyword evidence="4 7" id="KW-0472">Membrane</keyword>
<organism evidence="8 9">
    <name type="scientific">Oceanidesulfovibrio marinus</name>
    <dbReference type="NCBI Taxonomy" id="370038"/>
    <lineage>
        <taxon>Bacteria</taxon>
        <taxon>Pseudomonadati</taxon>
        <taxon>Thermodesulfobacteriota</taxon>
        <taxon>Desulfovibrionia</taxon>
        <taxon>Desulfovibrionales</taxon>
        <taxon>Desulfovibrionaceae</taxon>
        <taxon>Oceanidesulfovibrio</taxon>
    </lineage>
</organism>